<reference evidence="4 5" key="1">
    <citation type="submission" date="2019-06" db="EMBL/GenBank/DDBJ databases">
        <title>Sequencing the genomes of 1000 actinobacteria strains.</title>
        <authorList>
            <person name="Klenk H.-P."/>
        </authorList>
    </citation>
    <scope>NUCLEOTIDE SEQUENCE [LARGE SCALE GENOMIC DNA]</scope>
    <source>
        <strain evidence="4 5">DSM 45511</strain>
    </source>
</reference>
<proteinExistence type="inferred from homology"/>
<accession>A0A543GI87</accession>
<evidence type="ECO:0000259" key="3">
    <source>
        <dbReference type="Pfam" id="PF01478"/>
    </source>
</evidence>
<dbReference type="GO" id="GO:0005886">
    <property type="term" value="C:plasma membrane"/>
    <property type="evidence" value="ECO:0007669"/>
    <property type="project" value="TreeGrafter"/>
</dbReference>
<dbReference type="EMBL" id="VFPH01000001">
    <property type="protein sequence ID" value="TQM45793.1"/>
    <property type="molecule type" value="Genomic_DNA"/>
</dbReference>
<feature type="transmembrane region" description="Helical" evidence="2">
    <location>
        <begin position="164"/>
        <end position="194"/>
    </location>
</feature>
<evidence type="ECO:0000313" key="4">
    <source>
        <dbReference type="EMBL" id="TQM45793.1"/>
    </source>
</evidence>
<keyword evidence="2" id="KW-0472">Membrane</keyword>
<dbReference type="Proteomes" id="UP000319818">
    <property type="component" value="Unassembled WGS sequence"/>
</dbReference>
<dbReference type="PANTHER" id="PTHR30487">
    <property type="entry name" value="TYPE 4 PREPILIN-LIKE PROTEINS LEADER PEPTIDE-PROCESSING ENZYME"/>
    <property type="match status" value="1"/>
</dbReference>
<dbReference type="AlphaFoldDB" id="A0A543GI87"/>
<sequence>MAMSLVGTVLAGTAPVGVALPLVMLGGAGVLAGAGARVLLRRLRRGTRIPPPWCELGVAALWTATGAAWAVGRLPGTWVPAVLGLGWLAVAAGVVDVRHRRLPNALTVPALPVSLLLLLPVGSAAVVRGAGGAAVAAAVHVALHLADRRAVGAGDVKLAAPLGAVLAAVAWPALALGAVVAAAASALLAVAFVINPRAPAGDPVGQSVPHGPSMLGATWLVTVVLLALGAGGGGAGR</sequence>
<evidence type="ECO:0000256" key="1">
    <source>
        <dbReference type="ARBA" id="ARBA00005801"/>
    </source>
</evidence>
<feature type="transmembrane region" description="Helical" evidence="2">
    <location>
        <begin position="214"/>
        <end position="235"/>
    </location>
</feature>
<keyword evidence="2" id="KW-0812">Transmembrane</keyword>
<dbReference type="InterPro" id="IPR050882">
    <property type="entry name" value="Prepilin_peptidase/N-MTase"/>
</dbReference>
<dbReference type="Gene3D" id="1.20.120.1220">
    <property type="match status" value="1"/>
</dbReference>
<keyword evidence="2" id="KW-1133">Transmembrane helix</keyword>
<dbReference type="GO" id="GO:0032259">
    <property type="term" value="P:methylation"/>
    <property type="evidence" value="ECO:0007669"/>
    <property type="project" value="UniProtKB-KW"/>
</dbReference>
<comment type="similarity">
    <text evidence="1">Belongs to the peptidase A24 family.</text>
</comment>
<feature type="transmembrane region" description="Helical" evidence="2">
    <location>
        <begin position="77"/>
        <end position="95"/>
    </location>
</feature>
<dbReference type="GO" id="GO:0008168">
    <property type="term" value="F:methyltransferase activity"/>
    <property type="evidence" value="ECO:0007669"/>
    <property type="project" value="UniProtKB-KW"/>
</dbReference>
<dbReference type="GO" id="GO:0004190">
    <property type="term" value="F:aspartic-type endopeptidase activity"/>
    <property type="evidence" value="ECO:0007669"/>
    <property type="project" value="InterPro"/>
</dbReference>
<protein>
    <submittedName>
        <fullName evidence="4">Leader peptidase (Prepilin peptidase)/N-methyltransferase</fullName>
    </submittedName>
</protein>
<dbReference type="Pfam" id="PF01478">
    <property type="entry name" value="Peptidase_A24"/>
    <property type="match status" value="1"/>
</dbReference>
<name>A0A543GI87_9PSEU</name>
<keyword evidence="4" id="KW-0489">Methyltransferase</keyword>
<gene>
    <name evidence="4" type="ORF">FB388_3193</name>
</gene>
<dbReference type="GO" id="GO:0006465">
    <property type="term" value="P:signal peptide processing"/>
    <property type="evidence" value="ECO:0007669"/>
    <property type="project" value="TreeGrafter"/>
</dbReference>
<dbReference type="InterPro" id="IPR000045">
    <property type="entry name" value="Prepilin_IV_endopep_pep"/>
</dbReference>
<evidence type="ECO:0000256" key="2">
    <source>
        <dbReference type="SAM" id="Phobius"/>
    </source>
</evidence>
<feature type="transmembrane region" description="Helical" evidence="2">
    <location>
        <begin position="125"/>
        <end position="143"/>
    </location>
</feature>
<comment type="caution">
    <text evidence="4">The sequence shown here is derived from an EMBL/GenBank/DDBJ whole genome shotgun (WGS) entry which is preliminary data.</text>
</comment>
<feature type="transmembrane region" description="Helical" evidence="2">
    <location>
        <begin position="20"/>
        <end position="40"/>
    </location>
</feature>
<keyword evidence="4" id="KW-0808">Transferase</keyword>
<organism evidence="4 5">
    <name type="scientific">Pseudonocardia cypriaca</name>
    <dbReference type="NCBI Taxonomy" id="882449"/>
    <lineage>
        <taxon>Bacteria</taxon>
        <taxon>Bacillati</taxon>
        <taxon>Actinomycetota</taxon>
        <taxon>Actinomycetes</taxon>
        <taxon>Pseudonocardiales</taxon>
        <taxon>Pseudonocardiaceae</taxon>
        <taxon>Pseudonocardia</taxon>
    </lineage>
</organism>
<feature type="transmembrane region" description="Helical" evidence="2">
    <location>
        <begin position="102"/>
        <end position="119"/>
    </location>
</feature>
<feature type="transmembrane region" description="Helical" evidence="2">
    <location>
        <begin position="52"/>
        <end position="71"/>
    </location>
</feature>
<dbReference type="PANTHER" id="PTHR30487:SF0">
    <property type="entry name" value="PREPILIN LEADER PEPTIDASE_N-METHYLTRANSFERASE-RELATED"/>
    <property type="match status" value="1"/>
</dbReference>
<keyword evidence="5" id="KW-1185">Reference proteome</keyword>
<feature type="domain" description="Prepilin type IV endopeptidase peptidase" evidence="3">
    <location>
        <begin position="85"/>
        <end position="185"/>
    </location>
</feature>
<evidence type="ECO:0000313" key="5">
    <source>
        <dbReference type="Proteomes" id="UP000319818"/>
    </source>
</evidence>